<gene>
    <name evidence="2" type="primary">TBL1XR1_2</name>
    <name evidence="2" type="ORF">BGZ65_009519</name>
</gene>
<dbReference type="Pfam" id="PF23948">
    <property type="entry name" value="ARM_5"/>
    <property type="match status" value="1"/>
</dbReference>
<dbReference type="PROSITE" id="PS00675">
    <property type="entry name" value="SIGMA54_INTERACT_1"/>
    <property type="match status" value="1"/>
</dbReference>
<evidence type="ECO:0000313" key="3">
    <source>
        <dbReference type="Proteomes" id="UP000749646"/>
    </source>
</evidence>
<sequence>MADSRIKGFDREQLDESLSAYLDGLKGTSDAFMVYQAAYAYQALEHIPFNEKLWQTAFQRIGNPTQSESKAMKGAHSVNFNEFLESLSNIQQELDGVLMFSQSTSSTYKGVKSISESGQDFLDCLNEGLSFKCKQAWYPALRMADVLLREGRFCDFRKLVCEAPCRRNPAFQWGLCQRLGDLTTNSKWDAKIRQSAVTLLGEIYRNDTMWGRQTIIKQWTIEILMQLTSAHDVKQTAETVLRRLRTDGDSTKQAMYQACLKVEPSSYPLRVALPPPVTLSLLDRVQDTPDIETRLRRLRKQRLKEQGDAIFVPLQAKASLQASNYDRFLLMDNVKAFLSSDQNVFLLLGDSGAGKSTFNRALECELWNTYKKIDGDIPLYINLTLIDKPRYDLIPKQLQREGFTETQITEMKSRRQFVLICDEYEDNNQQMRNLYTTNRLNQPGQWNVKMVIGCRSEYLGSDYQLQPELFQQAVIMPFSADQVQDYINQHMSAHKTLWEMHHYILALDQIPGLKDLAKNPLLLSLAMEVFSQMTNPGRHILMSRFIKVRFYDHLAENWFERSQKRLEKQDLSPQAREAFEMLTADGFTLNGVNYMKELAVAIYKNQGGNTVVKYSRFKDEGTWKDDFFCQDDHKQLLLEACPLTRNGN</sequence>
<evidence type="ECO:0000259" key="1">
    <source>
        <dbReference type="Pfam" id="PF23948"/>
    </source>
</evidence>
<dbReference type="EMBL" id="JAAAHW010004600">
    <property type="protein sequence ID" value="KAF9972953.1"/>
    <property type="molecule type" value="Genomic_DNA"/>
</dbReference>
<keyword evidence="2" id="KW-0675">Receptor</keyword>
<accession>A0A9P6JGC4</accession>
<dbReference type="OrthoDB" id="538223at2759"/>
<feature type="domain" description="Arm-like repeat" evidence="1">
    <location>
        <begin position="1"/>
        <end position="245"/>
    </location>
</feature>
<dbReference type="Proteomes" id="UP000749646">
    <property type="component" value="Unassembled WGS sequence"/>
</dbReference>
<dbReference type="InterPro" id="IPR056251">
    <property type="entry name" value="Arm_rpt_dom"/>
</dbReference>
<name>A0A9P6JGC4_9FUNG</name>
<keyword evidence="3" id="KW-1185">Reference proteome</keyword>
<dbReference type="InterPro" id="IPR027417">
    <property type="entry name" value="P-loop_NTPase"/>
</dbReference>
<organism evidence="2 3">
    <name type="scientific">Modicella reniformis</name>
    <dbReference type="NCBI Taxonomy" id="1440133"/>
    <lineage>
        <taxon>Eukaryota</taxon>
        <taxon>Fungi</taxon>
        <taxon>Fungi incertae sedis</taxon>
        <taxon>Mucoromycota</taxon>
        <taxon>Mortierellomycotina</taxon>
        <taxon>Mortierellomycetes</taxon>
        <taxon>Mortierellales</taxon>
        <taxon>Mortierellaceae</taxon>
        <taxon>Modicella</taxon>
    </lineage>
</organism>
<proteinExistence type="predicted"/>
<comment type="caution">
    <text evidence="2">The sequence shown here is derived from an EMBL/GenBank/DDBJ whole genome shotgun (WGS) entry which is preliminary data.</text>
</comment>
<protein>
    <submittedName>
        <fullName evidence="2">Transducin (Beta)-like 1 X-linked receptor 1</fullName>
    </submittedName>
</protein>
<feature type="non-terminal residue" evidence="2">
    <location>
        <position position="1"/>
    </location>
</feature>
<dbReference type="InterPro" id="IPR025662">
    <property type="entry name" value="Sigma_54_int_dom_ATP-bd_1"/>
</dbReference>
<dbReference type="AlphaFoldDB" id="A0A9P6JGC4"/>
<reference evidence="2" key="1">
    <citation type="journal article" date="2020" name="Fungal Divers.">
        <title>Resolving the Mortierellaceae phylogeny through synthesis of multi-gene phylogenetics and phylogenomics.</title>
        <authorList>
            <person name="Vandepol N."/>
            <person name="Liber J."/>
            <person name="Desiro A."/>
            <person name="Na H."/>
            <person name="Kennedy M."/>
            <person name="Barry K."/>
            <person name="Grigoriev I.V."/>
            <person name="Miller A.N."/>
            <person name="O'Donnell K."/>
            <person name="Stajich J.E."/>
            <person name="Bonito G."/>
        </authorList>
    </citation>
    <scope>NUCLEOTIDE SEQUENCE</scope>
    <source>
        <strain evidence="2">MES-2147</strain>
    </source>
</reference>
<evidence type="ECO:0000313" key="2">
    <source>
        <dbReference type="EMBL" id="KAF9972953.1"/>
    </source>
</evidence>
<dbReference type="SUPFAM" id="SSF52540">
    <property type="entry name" value="P-loop containing nucleoside triphosphate hydrolases"/>
    <property type="match status" value="1"/>
</dbReference>
<dbReference type="Gene3D" id="3.40.50.300">
    <property type="entry name" value="P-loop containing nucleotide triphosphate hydrolases"/>
    <property type="match status" value="1"/>
</dbReference>